<keyword evidence="1" id="KW-0732">Signal</keyword>
<evidence type="ECO:0000313" key="2">
    <source>
        <dbReference type="EMBL" id="MFL9844640.1"/>
    </source>
</evidence>
<proteinExistence type="predicted"/>
<dbReference type="RefSeq" id="WP_408084893.1">
    <property type="nucleotide sequence ID" value="NZ_JBELPZ010000008.1"/>
</dbReference>
<keyword evidence="3" id="KW-1185">Reference proteome</keyword>
<dbReference type="EMBL" id="JBELPZ010000008">
    <property type="protein sequence ID" value="MFL9844640.1"/>
    <property type="molecule type" value="Genomic_DNA"/>
</dbReference>
<evidence type="ECO:0000313" key="3">
    <source>
        <dbReference type="Proteomes" id="UP001629156"/>
    </source>
</evidence>
<accession>A0ABW8YZQ7</accession>
<evidence type="ECO:0000256" key="1">
    <source>
        <dbReference type="SAM" id="SignalP"/>
    </source>
</evidence>
<protein>
    <recommendedName>
        <fullName evidence="4">Por secretion system C-terminal sorting domain-containing protein</fullName>
    </recommendedName>
</protein>
<gene>
    <name evidence="2" type="ORF">ABS766_09430</name>
</gene>
<organism evidence="2 3">
    <name type="scientific">Flavobacterium rhizosphaerae</name>
    <dbReference type="NCBI Taxonomy" id="3163298"/>
    <lineage>
        <taxon>Bacteria</taxon>
        <taxon>Pseudomonadati</taxon>
        <taxon>Bacteroidota</taxon>
        <taxon>Flavobacteriia</taxon>
        <taxon>Flavobacteriales</taxon>
        <taxon>Flavobacteriaceae</taxon>
        <taxon>Flavobacterium</taxon>
    </lineage>
</organism>
<sequence length="199" mass="22148">MKNLMKFCLALAVFFTVAAANAGENSSIRVKEGMGKVISFTMDEVANVHVAIYNAEGNELFAENLQSKEGKAINRTYDLTAFPEGTYFIETETGSKVLRHEVVINSENAVVSEKTSQIYKPVVTKDDKGIITLNIFNAEKTPVQIIIYDENNTELYNEKVAAGETKLTKRFDVSKINAKNFTLVTKYNNKLFTEAVAAR</sequence>
<dbReference type="Proteomes" id="UP001629156">
    <property type="component" value="Unassembled WGS sequence"/>
</dbReference>
<name>A0ABW8YZQ7_9FLAO</name>
<feature type="chain" id="PRO_5046088794" description="Por secretion system C-terminal sorting domain-containing protein" evidence="1">
    <location>
        <begin position="23"/>
        <end position="199"/>
    </location>
</feature>
<reference evidence="2 3" key="1">
    <citation type="submission" date="2024-06" db="EMBL/GenBank/DDBJ databases">
        <authorList>
            <person name="Kaempfer P."/>
            <person name="Viver T."/>
        </authorList>
    </citation>
    <scope>NUCLEOTIDE SEQUENCE [LARGE SCALE GENOMIC DNA]</scope>
    <source>
        <strain evidence="2 3">ST-119</strain>
    </source>
</reference>
<evidence type="ECO:0008006" key="4">
    <source>
        <dbReference type="Google" id="ProtNLM"/>
    </source>
</evidence>
<comment type="caution">
    <text evidence="2">The sequence shown here is derived from an EMBL/GenBank/DDBJ whole genome shotgun (WGS) entry which is preliminary data.</text>
</comment>
<feature type="signal peptide" evidence="1">
    <location>
        <begin position="1"/>
        <end position="22"/>
    </location>
</feature>